<feature type="transmembrane region" description="Helical" evidence="2">
    <location>
        <begin position="443"/>
        <end position="467"/>
    </location>
</feature>
<feature type="compositionally biased region" description="Low complexity" evidence="1">
    <location>
        <begin position="96"/>
        <end position="111"/>
    </location>
</feature>
<reference evidence="3" key="1">
    <citation type="journal article" date="2023" name="Plant J.">
        <title>Genome sequences and population genomics provide insights into the demographic history, inbreeding, and mutation load of two 'living fossil' tree species of Dipteronia.</title>
        <authorList>
            <person name="Feng Y."/>
            <person name="Comes H.P."/>
            <person name="Chen J."/>
            <person name="Zhu S."/>
            <person name="Lu R."/>
            <person name="Zhang X."/>
            <person name="Li P."/>
            <person name="Qiu J."/>
            <person name="Olsen K.M."/>
            <person name="Qiu Y."/>
        </authorList>
    </citation>
    <scope>NUCLEOTIDE SEQUENCE</scope>
    <source>
        <strain evidence="3">NBL</strain>
    </source>
</reference>
<dbReference type="PANTHER" id="PTHR34775">
    <property type="entry name" value="TRANSMEMBRANE PROTEIN"/>
    <property type="match status" value="1"/>
</dbReference>
<dbReference type="AlphaFoldDB" id="A0AAE0AL05"/>
<feature type="compositionally biased region" description="Low complexity" evidence="1">
    <location>
        <begin position="9"/>
        <end position="25"/>
    </location>
</feature>
<keyword evidence="2" id="KW-1133">Transmembrane helix</keyword>
<feature type="compositionally biased region" description="Basic and acidic residues" evidence="1">
    <location>
        <begin position="622"/>
        <end position="637"/>
    </location>
</feature>
<comment type="caution">
    <text evidence="3">The sequence shown here is derived from an EMBL/GenBank/DDBJ whole genome shotgun (WGS) entry which is preliminary data.</text>
</comment>
<feature type="region of interest" description="Disordered" evidence="1">
    <location>
        <begin position="477"/>
        <end position="512"/>
    </location>
</feature>
<gene>
    <name evidence="3" type="ORF">Dsin_013988</name>
</gene>
<feature type="region of interest" description="Disordered" evidence="1">
    <location>
        <begin position="136"/>
        <end position="176"/>
    </location>
</feature>
<feature type="region of interest" description="Disordered" evidence="1">
    <location>
        <begin position="1"/>
        <end position="52"/>
    </location>
</feature>
<protein>
    <submittedName>
        <fullName evidence="3">Uncharacterized protein</fullName>
    </submittedName>
</protein>
<feature type="compositionally biased region" description="Acidic residues" evidence="1">
    <location>
        <begin position="148"/>
        <end position="176"/>
    </location>
</feature>
<feature type="compositionally biased region" description="Basic residues" evidence="1">
    <location>
        <begin position="646"/>
        <end position="657"/>
    </location>
</feature>
<feature type="region of interest" description="Disordered" evidence="1">
    <location>
        <begin position="622"/>
        <end position="657"/>
    </location>
</feature>
<evidence type="ECO:0000313" key="3">
    <source>
        <dbReference type="EMBL" id="KAK3220018.1"/>
    </source>
</evidence>
<evidence type="ECO:0000256" key="2">
    <source>
        <dbReference type="SAM" id="Phobius"/>
    </source>
</evidence>
<dbReference type="PANTHER" id="PTHR34775:SF6">
    <property type="entry name" value="TRANSMEMBRANE PROTEIN"/>
    <property type="match status" value="1"/>
</dbReference>
<feature type="region of interest" description="Disordered" evidence="1">
    <location>
        <begin position="88"/>
        <end position="111"/>
    </location>
</feature>
<dbReference type="Proteomes" id="UP001281410">
    <property type="component" value="Unassembled WGS sequence"/>
</dbReference>
<proteinExistence type="predicted"/>
<name>A0AAE0AL05_9ROSI</name>
<feature type="compositionally biased region" description="Polar residues" evidence="1">
    <location>
        <begin position="26"/>
        <end position="41"/>
    </location>
</feature>
<keyword evidence="4" id="KW-1185">Reference proteome</keyword>
<organism evidence="3 4">
    <name type="scientific">Dipteronia sinensis</name>
    <dbReference type="NCBI Taxonomy" id="43782"/>
    <lineage>
        <taxon>Eukaryota</taxon>
        <taxon>Viridiplantae</taxon>
        <taxon>Streptophyta</taxon>
        <taxon>Embryophyta</taxon>
        <taxon>Tracheophyta</taxon>
        <taxon>Spermatophyta</taxon>
        <taxon>Magnoliopsida</taxon>
        <taxon>eudicotyledons</taxon>
        <taxon>Gunneridae</taxon>
        <taxon>Pentapetalae</taxon>
        <taxon>rosids</taxon>
        <taxon>malvids</taxon>
        <taxon>Sapindales</taxon>
        <taxon>Sapindaceae</taxon>
        <taxon>Hippocastanoideae</taxon>
        <taxon>Acereae</taxon>
        <taxon>Dipteronia</taxon>
    </lineage>
</organism>
<accession>A0AAE0AL05</accession>
<feature type="compositionally biased region" description="Basic and acidic residues" evidence="1">
    <location>
        <begin position="136"/>
        <end position="146"/>
    </location>
</feature>
<dbReference type="EMBL" id="JANJYJ010000004">
    <property type="protein sequence ID" value="KAK3220018.1"/>
    <property type="molecule type" value="Genomic_DNA"/>
</dbReference>
<evidence type="ECO:0000313" key="4">
    <source>
        <dbReference type="Proteomes" id="UP001281410"/>
    </source>
</evidence>
<evidence type="ECO:0000256" key="1">
    <source>
        <dbReference type="SAM" id="MobiDB-lite"/>
    </source>
</evidence>
<keyword evidence="2" id="KW-0812">Transmembrane</keyword>
<sequence>MDGSDRKSVSSSSSSTHVIKPSSTSKPSASDENYQRYSENGANPPPTKHFMSPTISAASKAIAPRKKILTERNEISDTRIQKTLNICSKGTFSNPDINNSDDSLSVNDDSSPLPRPKFLRYKPNRGREIILRHENVVEGEKERSTTDEVTESEEVDEGEEGAEEEEEEEDEEEEEREGFCRRVLKLLLVLVVLVLSTMCISSSNSPTYSQSTLQAMGGLRDGYLKIHDRFLNSMNFKEIMKLLEGGNEYLDGNIIGLMKINQTVIYKGVEEEEEIVGEVYIGKVEEISEFEFEDEKGDGKVYMGESVEILAGESEEVCDLETAKTGEAVDQMLENFELEGTESVEKLELLLQDNQIPILTNVALQQEDEVAMAAVQENSMGAGEGLEMVEYEMEKTENSTDKDGEVFMLEGMDSEITNFEILNLEGEDSLKEERLVEHIESEIILKAVIGVTLCFAIVASLVSAFRLMRKRNNKKKKDYSSLVMKPHNNESGVEEKRHSISPNGREQHDKQQRVDDCFASPLTLINSTPLKDAEESSQTRAPSIELLGEFVVGELSSSFRSRKIIESEVSSHSVSLDNKGFLRSKTTFSVPTHAQQLDFSEASSAIHPQSYGYFTPEKKVVSKKEEGGTGIDGESKKVVVTTPLRRSSRLRSRVTSP</sequence>
<keyword evidence="2" id="KW-0472">Membrane</keyword>